<reference evidence="1" key="1">
    <citation type="journal article" date="2015" name="Nature">
        <title>Complex archaea that bridge the gap between prokaryotes and eukaryotes.</title>
        <authorList>
            <person name="Spang A."/>
            <person name="Saw J.H."/>
            <person name="Jorgensen S.L."/>
            <person name="Zaremba-Niedzwiedzka K."/>
            <person name="Martijn J."/>
            <person name="Lind A.E."/>
            <person name="van Eijk R."/>
            <person name="Schleper C."/>
            <person name="Guy L."/>
            <person name="Ettema T.J."/>
        </authorList>
    </citation>
    <scope>NUCLEOTIDE SEQUENCE</scope>
</reference>
<protein>
    <recommendedName>
        <fullName evidence="2">DUF1643 domain-containing protein</fullName>
    </recommendedName>
</protein>
<dbReference type="EMBL" id="LAZR01001339">
    <property type="protein sequence ID" value="KKN46262.1"/>
    <property type="molecule type" value="Genomic_DNA"/>
</dbReference>
<evidence type="ECO:0008006" key="2">
    <source>
        <dbReference type="Google" id="ProtNLM"/>
    </source>
</evidence>
<name>A0A0F9RAB6_9ZZZZ</name>
<sequence>MKQIDLTIPTGAIFSDDGQYRYALWRVWSQTRPPLMFVGLNPSTANGTANDPTITRLMGRADQEGFGAILAGNLYALVSSAPGVLLQGGDVVGPETDSYLRQMIDMAGQVLCAWGSFPAVKNRAPAVLSIVPAPYCLGVNKDGHPKHPLYISYSTKMVKMGQIRIKLF</sequence>
<dbReference type="AlphaFoldDB" id="A0A0F9RAB6"/>
<dbReference type="Pfam" id="PF07799">
    <property type="entry name" value="DUF1643"/>
    <property type="match status" value="1"/>
</dbReference>
<gene>
    <name evidence="1" type="ORF">LCGC14_0674690</name>
</gene>
<proteinExistence type="predicted"/>
<evidence type="ECO:0000313" key="1">
    <source>
        <dbReference type="EMBL" id="KKN46262.1"/>
    </source>
</evidence>
<comment type="caution">
    <text evidence="1">The sequence shown here is derived from an EMBL/GenBank/DDBJ whole genome shotgun (WGS) entry which is preliminary data.</text>
</comment>
<dbReference type="InterPro" id="IPR012441">
    <property type="entry name" value="DUF1643"/>
</dbReference>
<accession>A0A0F9RAB6</accession>
<organism evidence="1">
    <name type="scientific">marine sediment metagenome</name>
    <dbReference type="NCBI Taxonomy" id="412755"/>
    <lineage>
        <taxon>unclassified sequences</taxon>
        <taxon>metagenomes</taxon>
        <taxon>ecological metagenomes</taxon>
    </lineage>
</organism>